<accession>A0A8H6P3M1</accession>
<feature type="compositionally biased region" description="Basic residues" evidence="1">
    <location>
        <begin position="18"/>
        <end position="28"/>
    </location>
</feature>
<keyword evidence="4" id="KW-1185">Reference proteome</keyword>
<protein>
    <submittedName>
        <fullName evidence="2">Uncharacterized protein</fullName>
    </submittedName>
</protein>
<dbReference type="AlphaFoldDB" id="A0A8H6P3M1"/>
<sequence>MIAPNEVGDGNLASPSIPRRRKPPKLRHERPLQDGLDGAVEKVLTDDTLSAQQQPFIPKTSDDESDFEDASEGDFSASEPELQPAPQRQRQTHRDKPFRDEEDERSGAPDDDVLLTAGRQRRRRGRRGKQQVVQLNTVDNIGRTVGQSGDLVRSTTDRGLGTLADTGGRALARQSERNEVQKKDDDEHLRLRLDLNLDLEVQLKAKITGDLTLSLLLVPPLLTVDSRVYY</sequence>
<feature type="compositionally biased region" description="Basic residues" evidence="1">
    <location>
        <begin position="119"/>
        <end position="129"/>
    </location>
</feature>
<dbReference type="Proteomes" id="UP000630445">
    <property type="component" value="Unassembled WGS sequence"/>
</dbReference>
<dbReference type="EMBL" id="JACBAF010002280">
    <property type="protein sequence ID" value="KAF7159117.1"/>
    <property type="molecule type" value="Genomic_DNA"/>
</dbReference>
<evidence type="ECO:0000313" key="4">
    <source>
        <dbReference type="Proteomes" id="UP000630445"/>
    </source>
</evidence>
<reference evidence="2" key="1">
    <citation type="submission" date="2020-06" db="EMBL/GenBank/DDBJ databases">
        <title>Draft genome sequences of strains closely related to Aspergillus parafelis and Aspergillus hiratsukae.</title>
        <authorList>
            <person name="Dos Santos R.A.C."/>
            <person name="Rivero-Menendez O."/>
            <person name="Steenwyk J.L."/>
            <person name="Mead M.E."/>
            <person name="Goldman G.H."/>
            <person name="Alastruey-Izquierdo A."/>
            <person name="Rokas A."/>
        </authorList>
    </citation>
    <scope>NUCLEOTIDE SEQUENCE</scope>
    <source>
        <strain evidence="2">CNM-CM5793</strain>
        <strain evidence="3">CNM-CM6106</strain>
    </source>
</reference>
<proteinExistence type="predicted"/>
<feature type="region of interest" description="Disordered" evidence="1">
    <location>
        <begin position="1"/>
        <end position="130"/>
    </location>
</feature>
<comment type="caution">
    <text evidence="2">The sequence shown here is derived from an EMBL/GenBank/DDBJ whole genome shotgun (WGS) entry which is preliminary data.</text>
</comment>
<organism evidence="2 4">
    <name type="scientific">Aspergillus hiratsukae</name>
    <dbReference type="NCBI Taxonomy" id="1194566"/>
    <lineage>
        <taxon>Eukaryota</taxon>
        <taxon>Fungi</taxon>
        <taxon>Dikarya</taxon>
        <taxon>Ascomycota</taxon>
        <taxon>Pezizomycotina</taxon>
        <taxon>Eurotiomycetes</taxon>
        <taxon>Eurotiomycetidae</taxon>
        <taxon>Eurotiales</taxon>
        <taxon>Aspergillaceae</taxon>
        <taxon>Aspergillus</taxon>
        <taxon>Aspergillus subgen. Fumigati</taxon>
    </lineage>
</organism>
<evidence type="ECO:0000313" key="2">
    <source>
        <dbReference type="EMBL" id="KAF7116138.1"/>
    </source>
</evidence>
<dbReference type="OrthoDB" id="4502408at2759"/>
<dbReference type="PANTHER" id="PTHR35587">
    <property type="entry name" value="EXPRESSED PROTEIN"/>
    <property type="match status" value="1"/>
</dbReference>
<dbReference type="PANTHER" id="PTHR35587:SF4">
    <property type="match status" value="1"/>
</dbReference>
<evidence type="ECO:0000313" key="3">
    <source>
        <dbReference type="EMBL" id="KAF7159117.1"/>
    </source>
</evidence>
<gene>
    <name evidence="2" type="ORF">CNMCM5793_004158</name>
    <name evidence="3" type="ORF">CNMCM6106_006202</name>
</gene>
<evidence type="ECO:0000256" key="1">
    <source>
        <dbReference type="SAM" id="MobiDB-lite"/>
    </source>
</evidence>
<name>A0A8H6P3M1_9EURO</name>
<dbReference type="EMBL" id="JACBAD010002106">
    <property type="protein sequence ID" value="KAF7116138.1"/>
    <property type="molecule type" value="Genomic_DNA"/>
</dbReference>
<feature type="compositionally biased region" description="Acidic residues" evidence="1">
    <location>
        <begin position="100"/>
        <end position="113"/>
    </location>
</feature>
<feature type="compositionally biased region" description="Acidic residues" evidence="1">
    <location>
        <begin position="63"/>
        <end position="72"/>
    </location>
</feature>
<dbReference type="Proteomes" id="UP000662466">
    <property type="component" value="Unassembled WGS sequence"/>
</dbReference>